<evidence type="ECO:0000313" key="2">
    <source>
        <dbReference type="EMBL" id="GAQ92373.1"/>
    </source>
</evidence>
<dbReference type="STRING" id="105231.A0A1Y1INZ0"/>
<organism evidence="2 3">
    <name type="scientific">Klebsormidium nitens</name>
    <name type="common">Green alga</name>
    <name type="synonym">Ulothrix nitens</name>
    <dbReference type="NCBI Taxonomy" id="105231"/>
    <lineage>
        <taxon>Eukaryota</taxon>
        <taxon>Viridiplantae</taxon>
        <taxon>Streptophyta</taxon>
        <taxon>Klebsormidiophyceae</taxon>
        <taxon>Klebsormidiales</taxon>
        <taxon>Klebsormidiaceae</taxon>
        <taxon>Klebsormidium</taxon>
    </lineage>
</organism>
<reference evidence="2 3" key="1">
    <citation type="journal article" date="2014" name="Nat. Commun.">
        <title>Klebsormidium flaccidum genome reveals primary factors for plant terrestrial adaptation.</title>
        <authorList>
            <person name="Hori K."/>
            <person name="Maruyama F."/>
            <person name="Fujisawa T."/>
            <person name="Togashi T."/>
            <person name="Yamamoto N."/>
            <person name="Seo M."/>
            <person name="Sato S."/>
            <person name="Yamada T."/>
            <person name="Mori H."/>
            <person name="Tajima N."/>
            <person name="Moriyama T."/>
            <person name="Ikeuchi M."/>
            <person name="Watanabe M."/>
            <person name="Wada H."/>
            <person name="Kobayashi K."/>
            <person name="Saito M."/>
            <person name="Masuda T."/>
            <person name="Sasaki-Sekimoto Y."/>
            <person name="Mashiguchi K."/>
            <person name="Awai K."/>
            <person name="Shimojima M."/>
            <person name="Masuda S."/>
            <person name="Iwai M."/>
            <person name="Nobusawa T."/>
            <person name="Narise T."/>
            <person name="Kondo S."/>
            <person name="Saito H."/>
            <person name="Sato R."/>
            <person name="Murakawa M."/>
            <person name="Ihara Y."/>
            <person name="Oshima-Yamada Y."/>
            <person name="Ohtaka K."/>
            <person name="Satoh M."/>
            <person name="Sonobe K."/>
            <person name="Ishii M."/>
            <person name="Ohtani R."/>
            <person name="Kanamori-Sato M."/>
            <person name="Honoki R."/>
            <person name="Miyazaki D."/>
            <person name="Mochizuki H."/>
            <person name="Umetsu J."/>
            <person name="Higashi K."/>
            <person name="Shibata D."/>
            <person name="Kamiya Y."/>
            <person name="Sato N."/>
            <person name="Nakamura Y."/>
            <person name="Tabata S."/>
            <person name="Ida S."/>
            <person name="Kurokawa K."/>
            <person name="Ohta H."/>
        </authorList>
    </citation>
    <scope>NUCLEOTIDE SEQUENCE [LARGE SCALE GENOMIC DNA]</scope>
    <source>
        <strain evidence="2 3">NIES-2285</strain>
    </source>
</reference>
<proteinExistence type="predicted"/>
<dbReference type="EMBL" id="DF237946">
    <property type="protein sequence ID" value="GAQ92373.1"/>
    <property type="molecule type" value="Genomic_DNA"/>
</dbReference>
<feature type="region of interest" description="Disordered" evidence="1">
    <location>
        <begin position="1"/>
        <end position="52"/>
    </location>
</feature>
<dbReference type="Proteomes" id="UP000054558">
    <property type="component" value="Unassembled WGS sequence"/>
</dbReference>
<name>A0A1Y1INZ0_KLENI</name>
<dbReference type="OMA" id="CMSVAVC"/>
<gene>
    <name evidence="2" type="ORF">KFL_009970020</name>
</gene>
<protein>
    <submittedName>
        <fullName evidence="2">Uncharacterized protein</fullName>
    </submittedName>
</protein>
<keyword evidence="3" id="KW-1185">Reference proteome</keyword>
<evidence type="ECO:0000256" key="1">
    <source>
        <dbReference type="SAM" id="MobiDB-lite"/>
    </source>
</evidence>
<accession>A0A1Y1INZ0</accession>
<evidence type="ECO:0000313" key="3">
    <source>
        <dbReference type="Proteomes" id="UP000054558"/>
    </source>
</evidence>
<feature type="compositionally biased region" description="Polar residues" evidence="1">
    <location>
        <begin position="32"/>
        <end position="51"/>
    </location>
</feature>
<feature type="compositionally biased region" description="Low complexity" evidence="1">
    <location>
        <begin position="8"/>
        <end position="23"/>
    </location>
</feature>
<sequence length="394" mass="39412">MPAPQPLTPALTPALPTLMPDLTSRPVPLTPAVTSAPQPLTSALPTLTPAMTSRPVPLTPALPTLTPAMTSGPVPLTPAVTPALTPAMTSRPVPLTPALTPALMTPSPVTLTPALTPALKSAPVPLTPAPTSTLVTLTPALTPAPSSPLLSQLASICPPNHQSNDLTRVECGYDFEPNVASGLNTIDCIYDSNGVLDINESPDASSCLGTTPVPNSCPAFGSIVFPPMTSATNVPMLITQCVYTPISRCVYYGDVSSGSLPSDGSDNCHGSIPLVGPLLVNVNLTACAGASGPGNECAAITTGPSRNGSSDCFCGPHLTAGGSLAPPAVCQGILRAGVPCSACTRGCNRDADCRPGYNGAAGCGGAPAPVTIRVQGFAGICLPNCGTTTLPGSC</sequence>
<dbReference type="AlphaFoldDB" id="A0A1Y1INZ0"/>